<feature type="domain" description="RRM" evidence="6">
    <location>
        <begin position="6"/>
        <end position="84"/>
    </location>
</feature>
<dbReference type="InterPro" id="IPR035979">
    <property type="entry name" value="RBD_domain_sf"/>
</dbReference>
<dbReference type="Gene3D" id="3.30.70.330">
    <property type="match status" value="1"/>
</dbReference>
<gene>
    <name evidence="7" type="ORF">PIB30_074529</name>
</gene>
<proteinExistence type="predicted"/>
<keyword evidence="8" id="KW-1185">Reference proteome</keyword>
<evidence type="ECO:0000313" key="8">
    <source>
        <dbReference type="Proteomes" id="UP001341840"/>
    </source>
</evidence>
<dbReference type="PROSITE" id="PS50102">
    <property type="entry name" value="RRM"/>
    <property type="match status" value="1"/>
</dbReference>
<evidence type="ECO:0000256" key="2">
    <source>
        <dbReference type="ARBA" id="ARBA00022728"/>
    </source>
</evidence>
<dbReference type="Proteomes" id="UP001341840">
    <property type="component" value="Unassembled WGS sequence"/>
</dbReference>
<evidence type="ECO:0000313" key="7">
    <source>
        <dbReference type="EMBL" id="MED6162872.1"/>
    </source>
</evidence>
<accession>A0ABU6UNJ6</accession>
<dbReference type="PANTHER" id="PTHR23147">
    <property type="entry name" value="SERINE/ARGININE RICH SPLICING FACTOR"/>
    <property type="match status" value="1"/>
</dbReference>
<keyword evidence="3" id="KW-0508">mRNA splicing</keyword>
<keyword evidence="4" id="KW-0694">RNA-binding</keyword>
<reference evidence="7 8" key="1">
    <citation type="journal article" date="2023" name="Plants (Basel)">
        <title>Bridging the Gap: Combining Genomics and Transcriptomics Approaches to Understand Stylosanthes scabra, an Orphan Legume from the Brazilian Caatinga.</title>
        <authorList>
            <person name="Ferreira-Neto J.R.C."/>
            <person name="da Silva M.D."/>
            <person name="Binneck E."/>
            <person name="de Melo N.F."/>
            <person name="da Silva R.H."/>
            <person name="de Melo A.L.T.M."/>
            <person name="Pandolfi V."/>
            <person name="Bustamante F.O."/>
            <person name="Brasileiro-Vidal A.C."/>
            <person name="Benko-Iseppon A.M."/>
        </authorList>
    </citation>
    <scope>NUCLEOTIDE SEQUENCE [LARGE SCALE GENOMIC DNA]</scope>
    <source>
        <tissue evidence="7">Leaves</tissue>
    </source>
</reference>
<organism evidence="7 8">
    <name type="scientific">Stylosanthes scabra</name>
    <dbReference type="NCBI Taxonomy" id="79078"/>
    <lineage>
        <taxon>Eukaryota</taxon>
        <taxon>Viridiplantae</taxon>
        <taxon>Streptophyta</taxon>
        <taxon>Embryophyta</taxon>
        <taxon>Tracheophyta</taxon>
        <taxon>Spermatophyta</taxon>
        <taxon>Magnoliopsida</taxon>
        <taxon>eudicotyledons</taxon>
        <taxon>Gunneridae</taxon>
        <taxon>Pentapetalae</taxon>
        <taxon>rosids</taxon>
        <taxon>fabids</taxon>
        <taxon>Fabales</taxon>
        <taxon>Fabaceae</taxon>
        <taxon>Papilionoideae</taxon>
        <taxon>50 kb inversion clade</taxon>
        <taxon>dalbergioids sensu lato</taxon>
        <taxon>Dalbergieae</taxon>
        <taxon>Pterocarpus clade</taxon>
        <taxon>Stylosanthes</taxon>
    </lineage>
</organism>
<evidence type="ECO:0000256" key="3">
    <source>
        <dbReference type="ARBA" id="ARBA00023187"/>
    </source>
</evidence>
<dbReference type="CDD" id="cd00590">
    <property type="entry name" value="RRM_SF"/>
    <property type="match status" value="1"/>
</dbReference>
<feature type="region of interest" description="Disordered" evidence="5">
    <location>
        <begin position="396"/>
        <end position="433"/>
    </location>
</feature>
<dbReference type="SUPFAM" id="SSF54928">
    <property type="entry name" value="RNA-binding domain, RBD"/>
    <property type="match status" value="1"/>
</dbReference>
<dbReference type="EMBL" id="JASCZI010121757">
    <property type="protein sequence ID" value="MED6162872.1"/>
    <property type="molecule type" value="Genomic_DNA"/>
</dbReference>
<keyword evidence="2" id="KW-0747">Spliceosome</keyword>
<dbReference type="SMART" id="SM00360">
    <property type="entry name" value="RRM"/>
    <property type="match status" value="1"/>
</dbReference>
<dbReference type="InterPro" id="IPR050907">
    <property type="entry name" value="SRSF"/>
</dbReference>
<evidence type="ECO:0000259" key="6">
    <source>
        <dbReference type="PROSITE" id="PS50102"/>
    </source>
</evidence>
<evidence type="ECO:0000256" key="1">
    <source>
        <dbReference type="ARBA" id="ARBA00022664"/>
    </source>
</evidence>
<feature type="compositionally biased region" description="Polar residues" evidence="5">
    <location>
        <begin position="406"/>
        <end position="427"/>
    </location>
</feature>
<dbReference type="InterPro" id="IPR000504">
    <property type="entry name" value="RRM_dom"/>
</dbReference>
<comment type="caution">
    <text evidence="7">The sequence shown here is derived from an EMBL/GenBank/DDBJ whole genome shotgun (WGS) entry which is preliminary data.</text>
</comment>
<evidence type="ECO:0000256" key="4">
    <source>
        <dbReference type="PROSITE-ProRule" id="PRU00176"/>
    </source>
</evidence>
<name>A0ABU6UNJ6_9FABA</name>
<evidence type="ECO:0000256" key="5">
    <source>
        <dbReference type="SAM" id="MobiDB-lite"/>
    </source>
</evidence>
<sequence>MEQNLHTIFVDNLPERVTKGALFYAFGFHGNVRDVYISRKQRTKANGPFAFVRYDAREGAERAIEILNGVRWEGKLMRMKESKYKRFAENGGYRAGRRVREAAEGLCSKKTNNLENNCEDKFNKGVERETGNRPERRKVEVMPSIKKKEMLNWSIIAESIRPIKFGLVVQQFEELSMEYGRLECRDLGPKMCIISFESLDLRDRALQSRFMPEFFEEVRPYEGFMWSPSRRILLELMRLPIHVWSEDTFKRIARWLNVESEGVEFEVYVKEFGEEVLSKQAHLDGVSKSYKSCSTCRPPKCIDDAVEISMEVEETLMLHTVHQAEGFGPCTDEAHVHSELYLGCPNVEAQIDDEEREEALKTKEICERGGIHFKYSNEEDVLVRLAGKQIVGGKTTKMPKKKLSSGIASVPQNGERNENLRASSEISEGSDGIPLANLIKKTPKKQKPNTPVKKEKLTKSVQNFGGRNLSAKILRLGSKAKL</sequence>
<dbReference type="Pfam" id="PF00076">
    <property type="entry name" value="RRM_1"/>
    <property type="match status" value="1"/>
</dbReference>
<keyword evidence="1" id="KW-0507">mRNA processing</keyword>
<protein>
    <recommendedName>
        <fullName evidence="6">RRM domain-containing protein</fullName>
    </recommendedName>
</protein>
<dbReference type="InterPro" id="IPR012677">
    <property type="entry name" value="Nucleotide-bd_a/b_plait_sf"/>
</dbReference>